<dbReference type="AlphaFoldDB" id="A0A399RA68"/>
<feature type="transmembrane region" description="Helical" evidence="1">
    <location>
        <begin position="26"/>
        <end position="46"/>
    </location>
</feature>
<proteinExistence type="predicted"/>
<dbReference type="EMBL" id="QWFX01000016">
    <property type="protein sequence ID" value="RIJ26915.1"/>
    <property type="molecule type" value="Genomic_DNA"/>
</dbReference>
<keyword evidence="1" id="KW-0472">Membrane</keyword>
<dbReference type="OrthoDB" id="7632058at2"/>
<sequence length="221" mass="24859">MSKLWHDVQAVRVQPLELPVGRLKQIGLIIATAVTAALCIQGLILNHESRKLTQSRISLSQAETLLTSGAGPQVMLSAAEALELTSPEAARLAISLTHASLSQQPQQPYAWAELAYYQSRLKGHVDRTALSAFQTSIDQCGYCDQDLLRWRLGFALDHWEDMPEEVRLDVFRGAEFLRWWHMDGAFLAEARERATALGIDFRDYQRKVVSDIRPHEILPAN</sequence>
<evidence type="ECO:0000256" key="1">
    <source>
        <dbReference type="SAM" id="Phobius"/>
    </source>
</evidence>
<evidence type="ECO:0000313" key="2">
    <source>
        <dbReference type="EMBL" id="RIJ26915.1"/>
    </source>
</evidence>
<gene>
    <name evidence="2" type="ORF">D1223_18475</name>
</gene>
<protein>
    <submittedName>
        <fullName evidence="2">Uncharacterized protein</fullName>
    </submittedName>
</protein>
<dbReference type="Proteomes" id="UP000266385">
    <property type="component" value="Unassembled WGS sequence"/>
</dbReference>
<comment type="caution">
    <text evidence="2">The sequence shown here is derived from an EMBL/GenBank/DDBJ whole genome shotgun (WGS) entry which is preliminary data.</text>
</comment>
<organism evidence="2 3">
    <name type="scientific">Henriciella mobilis</name>
    <dbReference type="NCBI Taxonomy" id="2305467"/>
    <lineage>
        <taxon>Bacteria</taxon>
        <taxon>Pseudomonadati</taxon>
        <taxon>Pseudomonadota</taxon>
        <taxon>Alphaproteobacteria</taxon>
        <taxon>Hyphomonadales</taxon>
        <taxon>Hyphomonadaceae</taxon>
        <taxon>Henriciella</taxon>
    </lineage>
</organism>
<keyword evidence="3" id="KW-1185">Reference proteome</keyword>
<name>A0A399RA68_9PROT</name>
<keyword evidence="1" id="KW-1133">Transmembrane helix</keyword>
<dbReference type="RefSeq" id="WP_119377808.1">
    <property type="nucleotide sequence ID" value="NZ_QWFX01000016.1"/>
</dbReference>
<accession>A0A399RA68</accession>
<keyword evidence="1" id="KW-0812">Transmembrane</keyword>
<reference evidence="2 3" key="1">
    <citation type="submission" date="2018-08" db="EMBL/GenBank/DDBJ databases">
        <title>Henriciella mobilis sp. nov., isolated from seawater.</title>
        <authorList>
            <person name="Cheng H."/>
            <person name="Wu Y.-H."/>
            <person name="Xu X.-W."/>
            <person name="Guo L.-L."/>
        </authorList>
    </citation>
    <scope>NUCLEOTIDE SEQUENCE [LARGE SCALE GENOMIC DNA]</scope>
    <source>
        <strain evidence="2 3">JN25</strain>
    </source>
</reference>
<evidence type="ECO:0000313" key="3">
    <source>
        <dbReference type="Proteomes" id="UP000266385"/>
    </source>
</evidence>